<evidence type="ECO:0000313" key="2">
    <source>
        <dbReference type="EMBL" id="MTR76596.1"/>
    </source>
</evidence>
<dbReference type="Pfam" id="PF14213">
    <property type="entry name" value="DUF4325"/>
    <property type="match status" value="1"/>
</dbReference>
<dbReference type="EMBL" id="WNAF01000003">
    <property type="protein sequence ID" value="MTR76596.1"/>
    <property type="molecule type" value="Genomic_DNA"/>
</dbReference>
<gene>
    <name evidence="2" type="ORF">GMD21_07900</name>
</gene>
<accession>A0A844KDK2</accession>
<reference evidence="2 3" key="1">
    <citation type="journal article" date="2019" name="Nat. Med.">
        <title>A library of human gut bacterial isolates paired with longitudinal multiomics data enables mechanistic microbiome research.</title>
        <authorList>
            <person name="Poyet M."/>
            <person name="Groussin M."/>
            <person name="Gibbons S.M."/>
            <person name="Avila-Pacheco J."/>
            <person name="Jiang X."/>
            <person name="Kearney S.M."/>
            <person name="Perrotta A.R."/>
            <person name="Berdy B."/>
            <person name="Zhao S."/>
            <person name="Lieberman T.D."/>
            <person name="Swanson P.K."/>
            <person name="Smith M."/>
            <person name="Roesemann S."/>
            <person name="Alexander J.E."/>
            <person name="Rich S.A."/>
            <person name="Livny J."/>
            <person name="Vlamakis H."/>
            <person name="Clish C."/>
            <person name="Bullock K."/>
            <person name="Deik A."/>
            <person name="Scott J."/>
            <person name="Pierce K.A."/>
            <person name="Xavier R.J."/>
            <person name="Alm E.J."/>
        </authorList>
    </citation>
    <scope>NUCLEOTIDE SEQUENCE [LARGE SCALE GENOMIC DNA]</scope>
    <source>
        <strain evidence="2 3">BIOML-A1</strain>
    </source>
</reference>
<dbReference type="AlphaFoldDB" id="A0A844KDK2"/>
<dbReference type="InterPro" id="IPR025474">
    <property type="entry name" value="DUF4325"/>
</dbReference>
<evidence type="ECO:0000313" key="3">
    <source>
        <dbReference type="Proteomes" id="UP000448177"/>
    </source>
</evidence>
<name>A0A844KDK2_9FIRM</name>
<dbReference type="RefSeq" id="WP_081019676.1">
    <property type="nucleotide sequence ID" value="NZ_JAKNFG010000008.1"/>
</dbReference>
<protein>
    <submittedName>
        <fullName evidence="2">DUF4325 domain-containing protein</fullName>
    </submittedName>
</protein>
<evidence type="ECO:0000259" key="1">
    <source>
        <dbReference type="Pfam" id="PF14213"/>
    </source>
</evidence>
<organism evidence="2 3">
    <name type="scientific">Mediterraneibacter faecis</name>
    <dbReference type="NCBI Taxonomy" id="592978"/>
    <lineage>
        <taxon>Bacteria</taxon>
        <taxon>Bacillati</taxon>
        <taxon>Bacillota</taxon>
        <taxon>Clostridia</taxon>
        <taxon>Lachnospirales</taxon>
        <taxon>Lachnospiraceae</taxon>
        <taxon>Mediterraneibacter</taxon>
    </lineage>
</organism>
<dbReference type="Proteomes" id="UP000448177">
    <property type="component" value="Unassembled WGS sequence"/>
</dbReference>
<proteinExistence type="predicted"/>
<keyword evidence="3" id="KW-1185">Reference proteome</keyword>
<sequence>MVKIDIENTRKAGGRMEEVKTIILKDVLPFVDPVARSHARRVLKDAEGYKELVIDFRGIEFMGRGFADEVFRVFQEEHPEIKITPLHASTSMLAMIRHLGGKQQ</sequence>
<feature type="domain" description="DUF4325" evidence="1">
    <location>
        <begin position="42"/>
        <end position="89"/>
    </location>
</feature>
<comment type="caution">
    <text evidence="2">The sequence shown here is derived from an EMBL/GenBank/DDBJ whole genome shotgun (WGS) entry which is preliminary data.</text>
</comment>